<evidence type="ECO:0000313" key="3">
    <source>
        <dbReference type="Proteomes" id="UP000299102"/>
    </source>
</evidence>
<gene>
    <name evidence="2" type="ORF">EVAR_93613_1</name>
</gene>
<evidence type="ECO:0000313" key="2">
    <source>
        <dbReference type="EMBL" id="GBP16244.1"/>
    </source>
</evidence>
<sequence length="181" mass="19104">MRGALKSYPASSLPLISVIVPLAGNTIRTILLASGRGKSETVHNASTSCLSDGRLEGYRCREGCGGEREREGAKGGDGQSREGIGVRRSAGLSSLPRPVVCSRLPCVTCIRAAQQDIRTTTPRNKIQPSRTSISWPSIACSSGIYRLAITDRRGGSGRWVVEGGSEVEMGVPSGDQTVTCL</sequence>
<evidence type="ECO:0000256" key="1">
    <source>
        <dbReference type="SAM" id="MobiDB-lite"/>
    </source>
</evidence>
<dbReference type="EMBL" id="BGZK01000078">
    <property type="protein sequence ID" value="GBP16244.1"/>
    <property type="molecule type" value="Genomic_DNA"/>
</dbReference>
<feature type="compositionally biased region" description="Basic and acidic residues" evidence="1">
    <location>
        <begin position="64"/>
        <end position="74"/>
    </location>
</feature>
<dbReference type="AlphaFoldDB" id="A0A4C1TQL3"/>
<dbReference type="Proteomes" id="UP000299102">
    <property type="component" value="Unassembled WGS sequence"/>
</dbReference>
<protein>
    <submittedName>
        <fullName evidence="2">Uncharacterized protein</fullName>
    </submittedName>
</protein>
<feature type="region of interest" description="Disordered" evidence="1">
    <location>
        <begin position="64"/>
        <end position="88"/>
    </location>
</feature>
<organism evidence="2 3">
    <name type="scientific">Eumeta variegata</name>
    <name type="common">Bagworm moth</name>
    <name type="synonym">Eumeta japonica</name>
    <dbReference type="NCBI Taxonomy" id="151549"/>
    <lineage>
        <taxon>Eukaryota</taxon>
        <taxon>Metazoa</taxon>
        <taxon>Ecdysozoa</taxon>
        <taxon>Arthropoda</taxon>
        <taxon>Hexapoda</taxon>
        <taxon>Insecta</taxon>
        <taxon>Pterygota</taxon>
        <taxon>Neoptera</taxon>
        <taxon>Endopterygota</taxon>
        <taxon>Lepidoptera</taxon>
        <taxon>Glossata</taxon>
        <taxon>Ditrysia</taxon>
        <taxon>Tineoidea</taxon>
        <taxon>Psychidae</taxon>
        <taxon>Oiketicinae</taxon>
        <taxon>Eumeta</taxon>
    </lineage>
</organism>
<keyword evidence="3" id="KW-1185">Reference proteome</keyword>
<comment type="caution">
    <text evidence="2">The sequence shown here is derived from an EMBL/GenBank/DDBJ whole genome shotgun (WGS) entry which is preliminary data.</text>
</comment>
<reference evidence="2 3" key="1">
    <citation type="journal article" date="2019" name="Commun. Biol.">
        <title>The bagworm genome reveals a unique fibroin gene that provides high tensile strength.</title>
        <authorList>
            <person name="Kono N."/>
            <person name="Nakamura H."/>
            <person name="Ohtoshi R."/>
            <person name="Tomita M."/>
            <person name="Numata K."/>
            <person name="Arakawa K."/>
        </authorList>
    </citation>
    <scope>NUCLEOTIDE SEQUENCE [LARGE SCALE GENOMIC DNA]</scope>
</reference>
<proteinExistence type="predicted"/>
<accession>A0A4C1TQL3</accession>
<name>A0A4C1TQL3_EUMVA</name>